<protein>
    <submittedName>
        <fullName evidence="1">Uncharacterized protein</fullName>
    </submittedName>
</protein>
<evidence type="ECO:0000313" key="1">
    <source>
        <dbReference type="EMBL" id="DAF96161.1"/>
    </source>
</evidence>
<accession>A0A8S5UNU6</accession>
<organism evidence="1">
    <name type="scientific">Podoviridae sp. ctG4L18</name>
    <dbReference type="NCBI Taxonomy" id="2825234"/>
    <lineage>
        <taxon>Viruses</taxon>
        <taxon>Duplodnaviria</taxon>
        <taxon>Heunggongvirae</taxon>
        <taxon>Uroviricota</taxon>
        <taxon>Caudoviricetes</taxon>
    </lineage>
</organism>
<proteinExistence type="predicted"/>
<reference evidence="1" key="1">
    <citation type="journal article" date="2021" name="Proc. Natl. Acad. Sci. U.S.A.">
        <title>A Catalog of Tens of Thousands of Viruses from Human Metagenomes Reveals Hidden Associations with Chronic Diseases.</title>
        <authorList>
            <person name="Tisza M.J."/>
            <person name="Buck C.B."/>
        </authorList>
    </citation>
    <scope>NUCLEOTIDE SEQUENCE</scope>
    <source>
        <strain evidence="1">CtG4L18</strain>
    </source>
</reference>
<dbReference type="EMBL" id="BK016114">
    <property type="protein sequence ID" value="DAF96161.1"/>
    <property type="molecule type" value="Genomic_DNA"/>
</dbReference>
<sequence length="43" mass="4978">MILTISRNIKIFHKLLEIFVIVSKPCGIKELFIRFYVAIGSIL</sequence>
<name>A0A8S5UNU6_9CAUD</name>